<dbReference type="GO" id="GO:0003677">
    <property type="term" value="F:DNA binding"/>
    <property type="evidence" value="ECO:0007669"/>
    <property type="project" value="InterPro"/>
</dbReference>
<dbReference type="PANTHER" id="PTHR43133">
    <property type="entry name" value="RNA POLYMERASE ECF-TYPE SIGMA FACTO"/>
    <property type="match status" value="1"/>
</dbReference>
<dbReference type="InterPro" id="IPR014284">
    <property type="entry name" value="RNA_pol_sigma-70_dom"/>
</dbReference>
<dbReference type="Gene3D" id="1.10.1740.10">
    <property type="match status" value="1"/>
</dbReference>
<evidence type="ECO:0000259" key="6">
    <source>
        <dbReference type="Pfam" id="PF08281"/>
    </source>
</evidence>
<keyword evidence="4" id="KW-0804">Transcription</keyword>
<comment type="similarity">
    <text evidence="1">Belongs to the sigma-70 factor family. ECF subfamily.</text>
</comment>
<evidence type="ECO:0000256" key="2">
    <source>
        <dbReference type="ARBA" id="ARBA00023015"/>
    </source>
</evidence>
<dbReference type="EMBL" id="SNYV01000013">
    <property type="protein sequence ID" value="TDQ77930.1"/>
    <property type="molecule type" value="Genomic_DNA"/>
</dbReference>
<dbReference type="NCBIfam" id="TIGR02937">
    <property type="entry name" value="sigma70-ECF"/>
    <property type="match status" value="1"/>
</dbReference>
<feature type="domain" description="RNA polymerase sigma factor 70 region 4 type 2" evidence="6">
    <location>
        <begin position="131"/>
        <end position="181"/>
    </location>
</feature>
<dbReference type="InterPro" id="IPR013324">
    <property type="entry name" value="RNA_pol_sigma_r3/r4-like"/>
</dbReference>
<dbReference type="Gene3D" id="1.10.10.10">
    <property type="entry name" value="Winged helix-like DNA-binding domain superfamily/Winged helix DNA-binding domain"/>
    <property type="match status" value="1"/>
</dbReference>
<name>A0A4R6WJM0_9SPHI</name>
<dbReference type="SUPFAM" id="SSF88946">
    <property type="entry name" value="Sigma2 domain of RNA polymerase sigma factors"/>
    <property type="match status" value="1"/>
</dbReference>
<keyword evidence="8" id="KW-1185">Reference proteome</keyword>
<dbReference type="Pfam" id="PF04542">
    <property type="entry name" value="Sigma70_r2"/>
    <property type="match status" value="1"/>
</dbReference>
<evidence type="ECO:0000313" key="8">
    <source>
        <dbReference type="Proteomes" id="UP000295292"/>
    </source>
</evidence>
<dbReference type="InterPro" id="IPR039425">
    <property type="entry name" value="RNA_pol_sigma-70-like"/>
</dbReference>
<dbReference type="GO" id="GO:0016987">
    <property type="term" value="F:sigma factor activity"/>
    <property type="evidence" value="ECO:0007669"/>
    <property type="project" value="UniProtKB-KW"/>
</dbReference>
<dbReference type="Pfam" id="PF08281">
    <property type="entry name" value="Sigma70_r4_2"/>
    <property type="match status" value="1"/>
</dbReference>
<accession>A0A4R6WJM0</accession>
<organism evidence="7 8">
    <name type="scientific">Sphingobacterium yanglingense</name>
    <dbReference type="NCBI Taxonomy" id="1437280"/>
    <lineage>
        <taxon>Bacteria</taxon>
        <taxon>Pseudomonadati</taxon>
        <taxon>Bacteroidota</taxon>
        <taxon>Sphingobacteriia</taxon>
        <taxon>Sphingobacteriales</taxon>
        <taxon>Sphingobacteriaceae</taxon>
        <taxon>Sphingobacterium</taxon>
    </lineage>
</organism>
<comment type="caution">
    <text evidence="7">The sequence shown here is derived from an EMBL/GenBank/DDBJ whole genome shotgun (WGS) entry which is preliminary data.</text>
</comment>
<dbReference type="InterPro" id="IPR007627">
    <property type="entry name" value="RNA_pol_sigma70_r2"/>
</dbReference>
<dbReference type="SUPFAM" id="SSF88659">
    <property type="entry name" value="Sigma3 and sigma4 domains of RNA polymerase sigma factors"/>
    <property type="match status" value="1"/>
</dbReference>
<proteinExistence type="inferred from homology"/>
<sequence>MYQGPRPMLFKPLLEKDKFKIAYERDERVFEAYFIANYEVLEAYAVFFLKDTRQSEDVASEVMWRLWQLEHKLCDIISVEQYLLRAVKNRCLNILRTRKMVYVDYQEFDEELIEPLDPEQLAITKERLYDLEFAISNLPEKTREAFSLVKQEDYSYKEAAEIMKVSIKTIDNHIQNAIKRLYASLKEKK</sequence>
<evidence type="ECO:0000259" key="5">
    <source>
        <dbReference type="Pfam" id="PF04542"/>
    </source>
</evidence>
<evidence type="ECO:0000256" key="3">
    <source>
        <dbReference type="ARBA" id="ARBA00023082"/>
    </source>
</evidence>
<dbReference type="AlphaFoldDB" id="A0A4R6WJM0"/>
<gene>
    <name evidence="7" type="ORF">CLV99_1901</name>
</gene>
<keyword evidence="2" id="KW-0805">Transcription regulation</keyword>
<evidence type="ECO:0000313" key="7">
    <source>
        <dbReference type="EMBL" id="TDQ77930.1"/>
    </source>
</evidence>
<keyword evidence="3" id="KW-0731">Sigma factor</keyword>
<evidence type="ECO:0000256" key="4">
    <source>
        <dbReference type="ARBA" id="ARBA00023163"/>
    </source>
</evidence>
<dbReference type="GO" id="GO:0006352">
    <property type="term" value="P:DNA-templated transcription initiation"/>
    <property type="evidence" value="ECO:0007669"/>
    <property type="project" value="InterPro"/>
</dbReference>
<dbReference type="Proteomes" id="UP000295292">
    <property type="component" value="Unassembled WGS sequence"/>
</dbReference>
<feature type="domain" description="RNA polymerase sigma-70 region 2" evidence="5">
    <location>
        <begin position="37"/>
        <end position="99"/>
    </location>
</feature>
<dbReference type="PANTHER" id="PTHR43133:SF46">
    <property type="entry name" value="RNA POLYMERASE SIGMA-70 FACTOR ECF SUBFAMILY"/>
    <property type="match status" value="1"/>
</dbReference>
<reference evidence="7 8" key="1">
    <citation type="submission" date="2019-03" db="EMBL/GenBank/DDBJ databases">
        <title>Genomic Encyclopedia of Archaeal and Bacterial Type Strains, Phase II (KMG-II): from individual species to whole genera.</title>
        <authorList>
            <person name="Goeker M."/>
        </authorList>
    </citation>
    <scope>NUCLEOTIDE SEQUENCE [LARGE SCALE GENOMIC DNA]</scope>
    <source>
        <strain evidence="7 8">DSM 28353</strain>
    </source>
</reference>
<dbReference type="InterPro" id="IPR013249">
    <property type="entry name" value="RNA_pol_sigma70_r4_t2"/>
</dbReference>
<evidence type="ECO:0000256" key="1">
    <source>
        <dbReference type="ARBA" id="ARBA00010641"/>
    </source>
</evidence>
<dbReference type="InterPro" id="IPR036388">
    <property type="entry name" value="WH-like_DNA-bd_sf"/>
</dbReference>
<dbReference type="InterPro" id="IPR013325">
    <property type="entry name" value="RNA_pol_sigma_r2"/>
</dbReference>
<protein>
    <submittedName>
        <fullName evidence="7">RNA polymerase sigma-70 factor (ECF subfamily)</fullName>
    </submittedName>
</protein>